<dbReference type="Proteomes" id="UP000298061">
    <property type="component" value="Unassembled WGS sequence"/>
</dbReference>
<dbReference type="AlphaFoldDB" id="A0A4Y9ZVK5"/>
<evidence type="ECO:0000313" key="2">
    <source>
        <dbReference type="Proteomes" id="UP000298061"/>
    </source>
</evidence>
<sequence length="246" mass="27585">MQAADNVQAVDNVHHHKYHEDTFTVYNPGLLANPPASARMITCLDTQPVHLYCEDHPNIDEKGNCFDKPAIILEMKGSLRREPNFYFTICSNRDEPSFEADASSRCTNASCWLGPPADGQLENAVWRQGLWCLQAIGRKNGAITSELVRPKPGKASTTTDLDLLQISATHAPVFLVQAIKVSCKNPMSYMPVYDNEENQRPFRTLSEVPFGSRIRVRFTLESGRPEGWDESKPDIMAARLLAMHIL</sequence>
<proteinExistence type="predicted"/>
<reference evidence="1 2" key="1">
    <citation type="submission" date="2019-02" db="EMBL/GenBank/DDBJ databases">
        <title>Genome sequencing of the rare red list fungi Hericium alpestre (H. flagellum).</title>
        <authorList>
            <person name="Buettner E."/>
            <person name="Kellner H."/>
        </authorList>
    </citation>
    <scope>NUCLEOTIDE SEQUENCE [LARGE SCALE GENOMIC DNA]</scope>
    <source>
        <strain evidence="1 2">DSM 108284</strain>
    </source>
</reference>
<evidence type="ECO:0000313" key="1">
    <source>
        <dbReference type="EMBL" id="TFY77529.1"/>
    </source>
</evidence>
<gene>
    <name evidence="1" type="ORF">EWM64_g6487</name>
</gene>
<accession>A0A4Y9ZVK5</accession>
<comment type="caution">
    <text evidence="1">The sequence shown here is derived from an EMBL/GenBank/DDBJ whole genome shotgun (WGS) entry which is preliminary data.</text>
</comment>
<keyword evidence="2" id="KW-1185">Reference proteome</keyword>
<protein>
    <submittedName>
        <fullName evidence="1">Uncharacterized protein</fullName>
    </submittedName>
</protein>
<name>A0A4Y9ZVK5_9AGAM</name>
<dbReference type="EMBL" id="SFCI01000889">
    <property type="protein sequence ID" value="TFY77529.1"/>
    <property type="molecule type" value="Genomic_DNA"/>
</dbReference>
<organism evidence="1 2">
    <name type="scientific">Hericium alpestre</name>
    <dbReference type="NCBI Taxonomy" id="135208"/>
    <lineage>
        <taxon>Eukaryota</taxon>
        <taxon>Fungi</taxon>
        <taxon>Dikarya</taxon>
        <taxon>Basidiomycota</taxon>
        <taxon>Agaricomycotina</taxon>
        <taxon>Agaricomycetes</taxon>
        <taxon>Russulales</taxon>
        <taxon>Hericiaceae</taxon>
        <taxon>Hericium</taxon>
    </lineage>
</organism>